<dbReference type="GO" id="GO:0031419">
    <property type="term" value="F:cobalamin binding"/>
    <property type="evidence" value="ECO:0007669"/>
    <property type="project" value="InterPro"/>
</dbReference>
<dbReference type="GO" id="GO:0051539">
    <property type="term" value="F:4 iron, 4 sulfur cluster binding"/>
    <property type="evidence" value="ECO:0007669"/>
    <property type="project" value="UniProtKB-KW"/>
</dbReference>
<evidence type="ECO:0000259" key="9">
    <source>
        <dbReference type="PROSITE" id="PS51918"/>
    </source>
</evidence>
<dbReference type="PANTHER" id="PTHR43409:SF7">
    <property type="entry name" value="BLL1977 PROTEIN"/>
    <property type="match status" value="1"/>
</dbReference>
<evidence type="ECO:0000256" key="7">
    <source>
        <dbReference type="ARBA" id="ARBA00023014"/>
    </source>
</evidence>
<keyword evidence="6" id="KW-0408">Iron</keyword>
<keyword evidence="7" id="KW-0411">Iron-sulfur</keyword>
<dbReference type="RefSeq" id="WP_015949822.1">
    <property type="nucleotide sequence ID" value="NC_011768.1"/>
</dbReference>
<dbReference type="eggNOG" id="COG1032">
    <property type="taxonomic scope" value="Bacteria"/>
</dbReference>
<evidence type="ECO:0000256" key="1">
    <source>
        <dbReference type="ARBA" id="ARBA00001966"/>
    </source>
</evidence>
<evidence type="ECO:0000256" key="6">
    <source>
        <dbReference type="ARBA" id="ARBA00023004"/>
    </source>
</evidence>
<dbReference type="PANTHER" id="PTHR43409">
    <property type="entry name" value="ANAEROBIC MAGNESIUM-PROTOPORPHYRIN IX MONOMETHYL ESTER CYCLASE-RELATED"/>
    <property type="match status" value="1"/>
</dbReference>
<protein>
    <submittedName>
        <fullName evidence="10">Radical SAM domain protein</fullName>
    </submittedName>
</protein>
<evidence type="ECO:0000256" key="3">
    <source>
        <dbReference type="ARBA" id="ARBA00022679"/>
    </source>
</evidence>
<comment type="cofactor">
    <cofactor evidence="1">
        <name>[4Fe-4S] cluster</name>
        <dbReference type="ChEBI" id="CHEBI:49883"/>
    </cofactor>
</comment>
<accession>B8FE04</accession>
<evidence type="ECO:0000259" key="8">
    <source>
        <dbReference type="PROSITE" id="PS51332"/>
    </source>
</evidence>
<dbReference type="InterPro" id="IPR023404">
    <property type="entry name" value="rSAM_horseshoe"/>
</dbReference>
<keyword evidence="4" id="KW-0949">S-adenosyl-L-methionine</keyword>
<keyword evidence="3" id="KW-0808">Transferase</keyword>
<feature type="domain" description="Radical SAM core" evidence="9">
    <location>
        <begin position="206"/>
        <end position="451"/>
    </location>
</feature>
<evidence type="ECO:0000256" key="5">
    <source>
        <dbReference type="ARBA" id="ARBA00022723"/>
    </source>
</evidence>
<keyword evidence="5" id="KW-0479">Metal-binding</keyword>
<dbReference type="PROSITE" id="PS51918">
    <property type="entry name" value="RADICAL_SAM"/>
    <property type="match status" value="1"/>
</dbReference>
<dbReference type="AlphaFoldDB" id="B8FE04"/>
<dbReference type="Pfam" id="PF02310">
    <property type="entry name" value="B12-binding"/>
    <property type="match status" value="1"/>
</dbReference>
<dbReference type="SFLD" id="SFLDG01123">
    <property type="entry name" value="methyltransferase_(Class_B)"/>
    <property type="match status" value="1"/>
</dbReference>
<evidence type="ECO:0000256" key="2">
    <source>
        <dbReference type="ARBA" id="ARBA00022603"/>
    </source>
</evidence>
<sequence>MNIPVNFLEGKSRIKILFVRSPRHVWPIVNESDNFLLPLAYPTLAAYLREHVPGVDITILDCCVRQMGWKSLTKYIRETRPDIVAIGEKTVFYHEGFRAFELVKKEAPQAVTIAGGVMYTALPQWTLDTCKAVDYVVLYEGEETLRDLVTTLRDGGEPSSVRGIAYRDADGKPALTPARPLIENLDDLPMPAYDLAGMDYYKPFGHLWPKAITVQRSRGCIANCNFCSWRIQEGRPQLVDGKYVSHQAYRTKSPLRMADEIEWLYRDFGVRYLFWVDGTWNADHDWLVEFCEEILRRDIKLDGWWAFVRADKLVEQDAKGILPLMVKAGFRHTLLGAEHDSQQSLDYVNKGLKDYNLTQEAFRILSEKHPEVFRQATYITGLPDDTVDSIKGLLKHAHACNLDFAAFHPIQPFPGTQFYDWALKEGLVEETNFEKFDMFYPSMRTYHCTREEVAEATQWCYKNFVAKKPFQYFSRMFSPHPIRRDLHRWFAFAIMRVILKDLKETITQGSRFKGFSGIDTLWKPDWYDA</sequence>
<dbReference type="InterPro" id="IPR034466">
    <property type="entry name" value="Methyltransferase_Class_B"/>
</dbReference>
<keyword evidence="11" id="KW-1185">Reference proteome</keyword>
<proteinExistence type="predicted"/>
<reference evidence="10 11" key="1">
    <citation type="journal article" date="2012" name="Environ. Microbiol.">
        <title>The genome sequence of Desulfatibacillum alkenivorans AK-01: a blueprint for anaerobic alkane oxidation.</title>
        <authorList>
            <person name="Callaghan A.V."/>
            <person name="Morris B.E."/>
            <person name="Pereira I.A."/>
            <person name="McInerney M.J."/>
            <person name="Austin R.N."/>
            <person name="Groves J.T."/>
            <person name="Kukor J.J."/>
            <person name="Suflita J.M."/>
            <person name="Young L.Y."/>
            <person name="Zylstra G.J."/>
            <person name="Wawrik B."/>
        </authorList>
    </citation>
    <scope>NUCLEOTIDE SEQUENCE [LARGE SCALE GENOMIC DNA]</scope>
    <source>
        <strain evidence="10 11">AK-01</strain>
    </source>
</reference>
<evidence type="ECO:0000313" key="11">
    <source>
        <dbReference type="Proteomes" id="UP000000739"/>
    </source>
</evidence>
<dbReference type="GO" id="GO:0003824">
    <property type="term" value="F:catalytic activity"/>
    <property type="evidence" value="ECO:0007669"/>
    <property type="project" value="InterPro"/>
</dbReference>
<feature type="domain" description="B12-binding" evidence="8">
    <location>
        <begin position="22"/>
        <end position="159"/>
    </location>
</feature>
<dbReference type="EMBL" id="CP001322">
    <property type="protein sequence ID" value="ACL06785.1"/>
    <property type="molecule type" value="Genomic_DNA"/>
</dbReference>
<dbReference type="Gene3D" id="3.40.50.280">
    <property type="entry name" value="Cobalamin-binding domain"/>
    <property type="match status" value="1"/>
</dbReference>
<evidence type="ECO:0000313" key="10">
    <source>
        <dbReference type="EMBL" id="ACL06785.1"/>
    </source>
</evidence>
<evidence type="ECO:0000256" key="4">
    <source>
        <dbReference type="ARBA" id="ARBA00022691"/>
    </source>
</evidence>
<dbReference type="InterPro" id="IPR058240">
    <property type="entry name" value="rSAM_sf"/>
</dbReference>
<dbReference type="SFLD" id="SFLDS00029">
    <property type="entry name" value="Radical_SAM"/>
    <property type="match status" value="1"/>
</dbReference>
<organism evidence="10 11">
    <name type="scientific">Desulfatibacillum aliphaticivorans</name>
    <dbReference type="NCBI Taxonomy" id="218208"/>
    <lineage>
        <taxon>Bacteria</taxon>
        <taxon>Pseudomonadati</taxon>
        <taxon>Thermodesulfobacteriota</taxon>
        <taxon>Desulfobacteria</taxon>
        <taxon>Desulfobacterales</taxon>
        <taxon>Desulfatibacillaceae</taxon>
        <taxon>Desulfatibacillum</taxon>
    </lineage>
</organism>
<name>B8FE04_DESAL</name>
<dbReference type="InterPro" id="IPR051198">
    <property type="entry name" value="BchE-like"/>
</dbReference>
<dbReference type="InterPro" id="IPR006638">
    <property type="entry name" value="Elp3/MiaA/NifB-like_rSAM"/>
</dbReference>
<keyword evidence="2" id="KW-0489">Methyltransferase</keyword>
<dbReference type="GO" id="GO:0046872">
    <property type="term" value="F:metal ion binding"/>
    <property type="evidence" value="ECO:0007669"/>
    <property type="project" value="UniProtKB-KW"/>
</dbReference>
<dbReference type="KEGG" id="dal:Dalk_5114"/>
<dbReference type="SMART" id="SM00729">
    <property type="entry name" value="Elp3"/>
    <property type="match status" value="1"/>
</dbReference>
<dbReference type="HOGENOM" id="CLU_021572_4_3_7"/>
<dbReference type="SFLD" id="SFLDG01082">
    <property type="entry name" value="B12-binding_domain_containing"/>
    <property type="match status" value="1"/>
</dbReference>
<dbReference type="SUPFAM" id="SSF102114">
    <property type="entry name" value="Radical SAM enzymes"/>
    <property type="match status" value="1"/>
</dbReference>
<dbReference type="CDD" id="cd02068">
    <property type="entry name" value="radical_SAM_B12_BD"/>
    <property type="match status" value="1"/>
</dbReference>
<gene>
    <name evidence="10" type="ordered locus">Dalk_5114</name>
</gene>
<dbReference type="InterPro" id="IPR006158">
    <property type="entry name" value="Cobalamin-bd"/>
</dbReference>
<dbReference type="Gene3D" id="3.80.30.20">
    <property type="entry name" value="tm_1862 like domain"/>
    <property type="match status" value="1"/>
</dbReference>
<dbReference type="PROSITE" id="PS51332">
    <property type="entry name" value="B12_BINDING"/>
    <property type="match status" value="1"/>
</dbReference>
<dbReference type="InterPro" id="IPR007197">
    <property type="entry name" value="rSAM"/>
</dbReference>
<dbReference type="Proteomes" id="UP000000739">
    <property type="component" value="Chromosome"/>
</dbReference>